<comment type="caution">
    <text evidence="1">The sequence shown here is derived from an EMBL/GenBank/DDBJ whole genome shotgun (WGS) entry which is preliminary data.</text>
</comment>
<proteinExistence type="predicted"/>
<name>A0ACB0JNC9_TRIPR</name>
<protein>
    <submittedName>
        <fullName evidence="1">Uncharacterized protein</fullName>
    </submittedName>
</protein>
<organism evidence="1 2">
    <name type="scientific">Trifolium pratense</name>
    <name type="common">Red clover</name>
    <dbReference type="NCBI Taxonomy" id="57577"/>
    <lineage>
        <taxon>Eukaryota</taxon>
        <taxon>Viridiplantae</taxon>
        <taxon>Streptophyta</taxon>
        <taxon>Embryophyta</taxon>
        <taxon>Tracheophyta</taxon>
        <taxon>Spermatophyta</taxon>
        <taxon>Magnoliopsida</taxon>
        <taxon>eudicotyledons</taxon>
        <taxon>Gunneridae</taxon>
        <taxon>Pentapetalae</taxon>
        <taxon>rosids</taxon>
        <taxon>fabids</taxon>
        <taxon>Fabales</taxon>
        <taxon>Fabaceae</taxon>
        <taxon>Papilionoideae</taxon>
        <taxon>50 kb inversion clade</taxon>
        <taxon>NPAAA clade</taxon>
        <taxon>Hologalegina</taxon>
        <taxon>IRL clade</taxon>
        <taxon>Trifolieae</taxon>
        <taxon>Trifolium</taxon>
    </lineage>
</organism>
<keyword evidence="2" id="KW-1185">Reference proteome</keyword>
<sequence>METPWLIVLVFLCLLMLIVKRIRSIQSIQLPPGPLHFPIISDILWLRKPFPKLKPIIRNLHAKHGPIISFHFWSNPHVSISDRFLAHEALIQNGAIFADRPKTLALNKSLNIASSCYGPTWRVLRNNLTTTMLHPSRFSSFSNTRKCVMEALVKQLKSEAASNYSIKLINHIHHAIFCLLVFMCFGEKVDNEKIEVIKHVQRLWIISSGKFGVLNYFPKAISQMLFRKRWNEYLNLQKDQKDIFIELIRAREKENNENGIDDESFICYVDTLLNIQLPEEKRKLDDNELAALCSEFLTAGTDTTSSALEWIMANLVKYGHVQQRIVEEIGEVIGDREERDVKEEDLEKLPYLKAVILEGLRRHPPSHYLIPHAVTEDVIFNGYLVPKNGTVNFMVAEVGWDPTAWEDPMAFKPERFEESSSGFDVTSQTEIKMMPFGAGRRICPAYNLAMLHLEYFVANLVWNFEWKTLSPESNVDLSEKQEFTMVMKHPLEAQISPTN</sequence>
<dbReference type="EMBL" id="CASHSV030000055">
    <property type="protein sequence ID" value="CAJ2644942.1"/>
    <property type="molecule type" value="Genomic_DNA"/>
</dbReference>
<evidence type="ECO:0000313" key="2">
    <source>
        <dbReference type="Proteomes" id="UP001177021"/>
    </source>
</evidence>
<gene>
    <name evidence="1" type="ORF">MILVUS5_LOCUS13897</name>
</gene>
<reference evidence="1" key="1">
    <citation type="submission" date="2023-10" db="EMBL/GenBank/DDBJ databases">
        <authorList>
            <person name="Rodriguez Cubillos JULIANA M."/>
            <person name="De Vega J."/>
        </authorList>
    </citation>
    <scope>NUCLEOTIDE SEQUENCE</scope>
</reference>
<evidence type="ECO:0000313" key="1">
    <source>
        <dbReference type="EMBL" id="CAJ2644942.1"/>
    </source>
</evidence>
<dbReference type="Proteomes" id="UP001177021">
    <property type="component" value="Unassembled WGS sequence"/>
</dbReference>
<accession>A0ACB0JNC9</accession>